<evidence type="ECO:0000313" key="2">
    <source>
        <dbReference type="EMBL" id="KAL3649660.1"/>
    </source>
</evidence>
<gene>
    <name evidence="2" type="ORF">CASFOL_006063</name>
</gene>
<dbReference type="EMBL" id="JAVIJP010000007">
    <property type="protein sequence ID" value="KAL3649660.1"/>
    <property type="molecule type" value="Genomic_DNA"/>
</dbReference>
<accession>A0ABD3E978</accession>
<keyword evidence="3" id="KW-1185">Reference proteome</keyword>
<name>A0ABD3E978_9LAMI</name>
<feature type="region of interest" description="Disordered" evidence="1">
    <location>
        <begin position="164"/>
        <end position="194"/>
    </location>
</feature>
<comment type="caution">
    <text evidence="2">The sequence shown here is derived from an EMBL/GenBank/DDBJ whole genome shotgun (WGS) entry which is preliminary data.</text>
</comment>
<feature type="compositionally biased region" description="Basic and acidic residues" evidence="1">
    <location>
        <begin position="174"/>
        <end position="194"/>
    </location>
</feature>
<protein>
    <submittedName>
        <fullName evidence="2">Uncharacterized protein</fullName>
    </submittedName>
</protein>
<proteinExistence type="predicted"/>
<evidence type="ECO:0000313" key="3">
    <source>
        <dbReference type="Proteomes" id="UP001632038"/>
    </source>
</evidence>
<evidence type="ECO:0000256" key="1">
    <source>
        <dbReference type="SAM" id="MobiDB-lite"/>
    </source>
</evidence>
<sequence>MGPENTEDSDRAKFKVLLRKAKESGALDYSSFPPDWLEFGHFPMLACEGSEQYHFSLEMATFALDCINNEDGKTFELVCVDKIAIIAFDQYIIQFTVREVVANDDASLEIIQARVQFPGPDCRDAIVSEWAWFPPSQGKKSCGVTGETAVEIERSMDNRTKNLHETGQEIMGPEVDRKRQKIESSSEHKAIESGKQEKTDIIMDYTDDEVEAIVRKATESGALDYSSFPPDWLGSDYSSMIACEGSENYHFALKIARYALGHIMDDVNDDKTFEVVRVDKIVILFFDQFLTQFTVREVVANADAPLKTIQASVHFPDCYRDYRDAEVSKWRWFHPSHGDSAAAL</sequence>
<dbReference type="AlphaFoldDB" id="A0ABD3E978"/>
<reference evidence="3" key="1">
    <citation type="journal article" date="2024" name="IScience">
        <title>Strigolactones Initiate the Formation of Haustorium-like Structures in Castilleja.</title>
        <authorList>
            <person name="Buerger M."/>
            <person name="Peterson D."/>
            <person name="Chory J."/>
        </authorList>
    </citation>
    <scope>NUCLEOTIDE SEQUENCE [LARGE SCALE GENOMIC DNA]</scope>
</reference>
<dbReference type="Proteomes" id="UP001632038">
    <property type="component" value="Unassembled WGS sequence"/>
</dbReference>
<organism evidence="2 3">
    <name type="scientific">Castilleja foliolosa</name>
    <dbReference type="NCBI Taxonomy" id="1961234"/>
    <lineage>
        <taxon>Eukaryota</taxon>
        <taxon>Viridiplantae</taxon>
        <taxon>Streptophyta</taxon>
        <taxon>Embryophyta</taxon>
        <taxon>Tracheophyta</taxon>
        <taxon>Spermatophyta</taxon>
        <taxon>Magnoliopsida</taxon>
        <taxon>eudicotyledons</taxon>
        <taxon>Gunneridae</taxon>
        <taxon>Pentapetalae</taxon>
        <taxon>asterids</taxon>
        <taxon>lamiids</taxon>
        <taxon>Lamiales</taxon>
        <taxon>Orobanchaceae</taxon>
        <taxon>Pedicularideae</taxon>
        <taxon>Castillejinae</taxon>
        <taxon>Castilleja</taxon>
    </lineage>
</organism>